<dbReference type="InterPro" id="IPR029021">
    <property type="entry name" value="Prot-tyrosine_phosphatase-like"/>
</dbReference>
<dbReference type="GO" id="GO:0016787">
    <property type="term" value="F:hydrolase activity"/>
    <property type="evidence" value="ECO:0007669"/>
    <property type="project" value="InterPro"/>
</dbReference>
<proteinExistence type="predicted"/>
<dbReference type="AlphaFoldDB" id="A0AB35HWS7"/>
<dbReference type="Gene3D" id="3.90.190.10">
    <property type="entry name" value="Protein tyrosine phosphatase superfamily"/>
    <property type="match status" value="1"/>
</dbReference>
<dbReference type="Proteomes" id="UP001209730">
    <property type="component" value="Unassembled WGS sequence"/>
</dbReference>
<dbReference type="GO" id="GO:0016740">
    <property type="term" value="F:transferase activity"/>
    <property type="evidence" value="ECO:0007669"/>
    <property type="project" value="UniProtKB-KW"/>
</dbReference>
<organism evidence="2 3">
    <name type="scientific">Microbulbifer thermotolerans</name>
    <dbReference type="NCBI Taxonomy" id="252514"/>
    <lineage>
        <taxon>Bacteria</taxon>
        <taxon>Pseudomonadati</taxon>
        <taxon>Pseudomonadota</taxon>
        <taxon>Gammaproteobacteria</taxon>
        <taxon>Cellvibrionales</taxon>
        <taxon>Microbulbiferaceae</taxon>
        <taxon>Microbulbifer</taxon>
    </lineage>
</organism>
<evidence type="ECO:0000313" key="2">
    <source>
        <dbReference type="EMBL" id="MCX2801371.1"/>
    </source>
</evidence>
<comment type="caution">
    <text evidence="2">The sequence shown here is derived from an EMBL/GenBank/DDBJ whole genome shotgun (WGS) entry which is preliminary data.</text>
</comment>
<evidence type="ECO:0000313" key="3">
    <source>
        <dbReference type="Proteomes" id="UP001209730"/>
    </source>
</evidence>
<dbReference type="Pfam" id="PF04273">
    <property type="entry name" value="BLH_phosphatase"/>
    <property type="match status" value="1"/>
</dbReference>
<name>A0AB35HWS7_MICTH</name>
<dbReference type="RefSeq" id="WP_074901206.1">
    <property type="nucleotide sequence ID" value="NZ_CP130317.1"/>
</dbReference>
<feature type="domain" description="Beta-lactamase hydrolase-like protein phosphatase-like" evidence="1">
    <location>
        <begin position="5"/>
        <end position="108"/>
    </location>
</feature>
<accession>A0AB35HWS7</accession>
<reference evidence="2" key="1">
    <citation type="submission" date="2022-11" db="EMBL/GenBank/DDBJ databases">
        <title>Chitin-degrading and fungicidal potential of chitinolytic bacterial strains from marine environment of the Pacific Ocean regions.</title>
        <authorList>
            <person name="Pentekhina I."/>
            <person name="Nedashkovskaya O."/>
            <person name="Seitkalieva A."/>
            <person name="Podvolotskaya A."/>
            <person name="Tekutyeva L."/>
            <person name="Balabanova L."/>
        </authorList>
    </citation>
    <scope>NUCLEOTIDE SEQUENCE</scope>
    <source>
        <strain evidence="2">KMM 6838</strain>
    </source>
</reference>
<gene>
    <name evidence="2" type="ORF">OQJ68_06155</name>
</gene>
<protein>
    <submittedName>
        <fullName evidence="2">TIGR01244 family sulfur transferase</fullName>
    </submittedName>
</protein>
<dbReference type="InterPro" id="IPR005939">
    <property type="entry name" value="BLH_phosphatase-like"/>
</dbReference>
<dbReference type="NCBIfam" id="TIGR01244">
    <property type="entry name" value="TIGR01244 family sulfur transferase"/>
    <property type="match status" value="1"/>
</dbReference>
<dbReference type="EMBL" id="JAPHQB010000008">
    <property type="protein sequence ID" value="MCX2801371.1"/>
    <property type="molecule type" value="Genomic_DNA"/>
</dbReference>
<evidence type="ECO:0000259" key="1">
    <source>
        <dbReference type="Pfam" id="PF04273"/>
    </source>
</evidence>
<keyword evidence="2" id="KW-0808">Transferase</keyword>
<sequence>MTTEIKYLDEQVSVSEQLDCDAVARLALAGVELVVCNRQENESEDQPTFAELEKAARENGMEFIAIPFARGQMTLQHCREFSELLASGKRIHAFCRTGNRSCNLWAVACRLKGAEDKSLLASARAAGFEIRDVLVAFDTE</sequence>